<protein>
    <submittedName>
        <fullName evidence="2">Uncharacterized protein</fullName>
    </submittedName>
</protein>
<dbReference type="AlphaFoldDB" id="A0A2N9FUH6"/>
<sequence length="140" mass="15394">MEKTKGELKRSRKAATAATADDTTQNTNLKVPLLLEKFGFSHCPVVHRKYLQKNICGSISWKSELMEKTRKATYQSDATLFIVSPKRPAQSSMAETPHCPVVTADTATKRSTAAPDVTRNHEKKAGPSFCPLVAMDSVTK</sequence>
<evidence type="ECO:0000256" key="1">
    <source>
        <dbReference type="SAM" id="MobiDB-lite"/>
    </source>
</evidence>
<feature type="region of interest" description="Disordered" evidence="1">
    <location>
        <begin position="1"/>
        <end position="22"/>
    </location>
</feature>
<dbReference type="EMBL" id="OIVN01001190">
    <property type="protein sequence ID" value="SPC90932.1"/>
    <property type="molecule type" value="Genomic_DNA"/>
</dbReference>
<evidence type="ECO:0000313" key="2">
    <source>
        <dbReference type="EMBL" id="SPC90932.1"/>
    </source>
</evidence>
<gene>
    <name evidence="2" type="ORF">FSB_LOCUS18814</name>
</gene>
<reference evidence="2" key="1">
    <citation type="submission" date="2018-02" db="EMBL/GenBank/DDBJ databases">
        <authorList>
            <person name="Cohen D.B."/>
            <person name="Kent A.D."/>
        </authorList>
    </citation>
    <scope>NUCLEOTIDE SEQUENCE</scope>
</reference>
<feature type="region of interest" description="Disordered" evidence="1">
    <location>
        <begin position="89"/>
        <end position="123"/>
    </location>
</feature>
<organism evidence="2">
    <name type="scientific">Fagus sylvatica</name>
    <name type="common">Beechnut</name>
    <dbReference type="NCBI Taxonomy" id="28930"/>
    <lineage>
        <taxon>Eukaryota</taxon>
        <taxon>Viridiplantae</taxon>
        <taxon>Streptophyta</taxon>
        <taxon>Embryophyta</taxon>
        <taxon>Tracheophyta</taxon>
        <taxon>Spermatophyta</taxon>
        <taxon>Magnoliopsida</taxon>
        <taxon>eudicotyledons</taxon>
        <taxon>Gunneridae</taxon>
        <taxon>Pentapetalae</taxon>
        <taxon>rosids</taxon>
        <taxon>fabids</taxon>
        <taxon>Fagales</taxon>
        <taxon>Fagaceae</taxon>
        <taxon>Fagus</taxon>
    </lineage>
</organism>
<name>A0A2N9FUH6_FAGSY</name>
<accession>A0A2N9FUH6</accession>
<proteinExistence type="predicted"/>